<evidence type="ECO:0000313" key="4">
    <source>
        <dbReference type="Proteomes" id="UP000004057"/>
    </source>
</evidence>
<comment type="caution">
    <text evidence="2">The sequence shown here is derived from an EMBL/GenBank/DDBJ whole genome shotgun (WGS) entry which is preliminary data.</text>
</comment>
<sequence>MNANFLAEGTSPDASVIKQIADFAGVLADWAIAFTNWFIGFLGSHMLLIIPLVLMFVVLGIETIRKLIHGY</sequence>
<organism evidence="2 4">
    <name type="scientific">Spiroplasma melliferum KC3</name>
    <dbReference type="NCBI Taxonomy" id="570509"/>
    <lineage>
        <taxon>Bacteria</taxon>
        <taxon>Bacillati</taxon>
        <taxon>Mycoplasmatota</taxon>
        <taxon>Mollicutes</taxon>
        <taxon>Entomoplasmatales</taxon>
        <taxon>Spiroplasmataceae</taxon>
        <taxon>Spiroplasma</taxon>
    </lineage>
</organism>
<dbReference type="Proteomes" id="UP000004057">
    <property type="component" value="Unassembled WGS sequence"/>
</dbReference>
<proteinExistence type="predicted"/>
<dbReference type="EMBL" id="AGBZ02000001">
    <property type="protein sequence ID" value="KAI93005.1"/>
    <property type="molecule type" value="Genomic_DNA"/>
</dbReference>
<keyword evidence="1" id="KW-1133">Transmembrane helix</keyword>
<reference evidence="2 4" key="2">
    <citation type="journal article" date="2012" name="J. Proteome Res.">
        <title>Application of Spiroplasma melliferum proteogenomic profiling for the discovery of virulence factors and pathogenicity mechanisms in host-associated spiroplasmas.</title>
        <authorList>
            <person name="Alexeev D."/>
            <person name="Kostrjukova E."/>
            <person name="Aliper A."/>
            <person name="Popenko A."/>
            <person name="Bazaleev N."/>
            <person name="Tyakht A."/>
            <person name="Selezneva O."/>
            <person name="Akopian T."/>
            <person name="Prichodko E."/>
            <person name="Kondratov I."/>
            <person name="Chukin M."/>
            <person name="Demina I."/>
            <person name="Galyamina M."/>
            <person name="Kamashev D."/>
            <person name="Vanyushkina A."/>
            <person name="Ladygina V."/>
            <person name="Levitskii S."/>
            <person name="Lazarev V."/>
            <person name="Govorun V."/>
        </authorList>
    </citation>
    <scope>NUCLEOTIDE SEQUENCE [LARGE SCALE GENOMIC DNA]</scope>
    <source>
        <strain evidence="2 4">KC3</strain>
    </source>
</reference>
<keyword evidence="1" id="KW-0472">Membrane</keyword>
<evidence type="ECO:0000313" key="2">
    <source>
        <dbReference type="EMBL" id="KAI92619.1"/>
    </source>
</evidence>
<name>A0AAI9X134_SPIME</name>
<gene>
    <name evidence="2" type="ORF">SPM_000680</name>
    <name evidence="3" type="ORF">SPM_003285</name>
</gene>
<dbReference type="RefSeq" id="WP_004027682.1">
    <property type="nucleotide sequence ID" value="NZ_AGBZ02000001.1"/>
</dbReference>
<reference evidence="2" key="1">
    <citation type="submission" date="2011-10" db="EMBL/GenBank/DDBJ databases">
        <authorList>
            <person name="Alexeev D.G."/>
            <person name="Kostrjukova E.S."/>
            <person name="Lazarev V.N."/>
            <person name="Selezneva O.B."/>
            <person name="Akopian T.A."/>
            <person name="Prichodko E.A."/>
            <person name="Larin A.K."/>
            <person name="Chukin M.M."/>
            <person name="Kondratov I.G."/>
            <person name="Ladygina V.G."/>
            <person name="Bazaleev N.A."/>
            <person name="Aliper A.M."/>
            <person name="Popenko A.S."/>
            <person name="Govorun V.M."/>
        </authorList>
    </citation>
    <scope>NUCLEOTIDE SEQUENCE</scope>
    <source>
        <strain evidence="2">KC3</strain>
    </source>
</reference>
<evidence type="ECO:0000313" key="3">
    <source>
        <dbReference type="EMBL" id="KAI93005.1"/>
    </source>
</evidence>
<dbReference type="EMBL" id="AGBZ02000001">
    <property type="protein sequence ID" value="KAI92619.1"/>
    <property type="molecule type" value="Genomic_DNA"/>
</dbReference>
<reference evidence="2" key="3">
    <citation type="submission" date="2014-02" db="EMBL/GenBank/DDBJ databases">
        <authorList>
            <person name="Alexeev D."/>
            <person name="Kostrjukova E."/>
            <person name="Aliper A."/>
            <person name="Popenko A."/>
            <person name="Bazaleev N."/>
            <person name="Tyakht A."/>
            <person name="Selezneva O."/>
            <person name="Akopian T."/>
            <person name="Prichodko E."/>
            <person name="Kondratov I."/>
            <person name="Chukin M."/>
            <person name="Demina I."/>
            <person name="Galyamina M."/>
            <person name="Kamashev D."/>
            <person name="Vanyushkina A."/>
            <person name="Ladygina V."/>
            <person name="Levitskii S."/>
            <person name="Lazarev V."/>
            <person name="Govorun V."/>
            <person name="Babenko V."/>
            <person name="Manolov A."/>
        </authorList>
    </citation>
    <scope>NUCLEOTIDE SEQUENCE</scope>
    <source>
        <strain evidence="2">KC3</strain>
    </source>
</reference>
<feature type="transmembrane region" description="Helical" evidence="1">
    <location>
        <begin position="37"/>
        <end position="61"/>
    </location>
</feature>
<protein>
    <submittedName>
        <fullName evidence="2">Membrane protein</fullName>
    </submittedName>
</protein>
<evidence type="ECO:0000256" key="1">
    <source>
        <dbReference type="SAM" id="Phobius"/>
    </source>
</evidence>
<keyword evidence="1" id="KW-0812">Transmembrane</keyword>
<accession>A0AAI9X134</accession>
<dbReference type="AlphaFoldDB" id="A0AAI9X134"/>